<keyword evidence="21 37" id="KW-0406">Ion transport</keyword>
<evidence type="ECO:0000256" key="8">
    <source>
        <dbReference type="ARBA" id="ARBA00006666"/>
    </source>
</evidence>
<evidence type="ECO:0000256" key="41">
    <source>
        <dbReference type="SAM" id="Phobius"/>
    </source>
</evidence>
<dbReference type="GO" id="GO:0022841">
    <property type="term" value="F:potassium ion leak channel activity"/>
    <property type="evidence" value="ECO:0007669"/>
    <property type="project" value="TreeGrafter"/>
</dbReference>
<dbReference type="OrthoDB" id="297496at2759"/>
<feature type="region of interest" description="Disordered" evidence="40">
    <location>
        <begin position="279"/>
        <end position="325"/>
    </location>
</feature>
<keyword evidence="14 39" id="KW-0812">Transmembrane</keyword>
<dbReference type="SUPFAM" id="SSF81324">
    <property type="entry name" value="Voltage-gated potassium channels"/>
    <property type="match status" value="2"/>
</dbReference>
<protein>
    <recommendedName>
        <fullName evidence="9">Potassium channel subfamily K member 1</fullName>
    </recommendedName>
</protein>
<keyword evidence="11" id="KW-1003">Cell membrane</keyword>
<comment type="catalytic activity">
    <reaction evidence="1">
        <text>NH4(+)(in) = NH4(+)(out)</text>
        <dbReference type="Rhea" id="RHEA:28747"/>
        <dbReference type="ChEBI" id="CHEBI:28938"/>
    </reaction>
</comment>
<dbReference type="EMBL" id="NEDP02005560">
    <property type="protein sequence ID" value="OWF38645.1"/>
    <property type="molecule type" value="Genomic_DNA"/>
</dbReference>
<feature type="transmembrane region" description="Helical" evidence="41">
    <location>
        <begin position="92"/>
        <end position="111"/>
    </location>
</feature>
<dbReference type="GO" id="GO:0030425">
    <property type="term" value="C:dendrite"/>
    <property type="evidence" value="ECO:0007669"/>
    <property type="project" value="UniProtKB-SubCell"/>
</dbReference>
<comment type="catalytic activity">
    <reaction evidence="32">
        <text>L-glutamate(out) = L-glutamate(in)</text>
        <dbReference type="Rhea" id="RHEA:66336"/>
        <dbReference type="ChEBI" id="CHEBI:29985"/>
    </reaction>
</comment>
<evidence type="ECO:0000256" key="29">
    <source>
        <dbReference type="ARBA" id="ARBA00034109"/>
    </source>
</evidence>
<name>A0A210PQ69_MIZYE</name>
<feature type="transmembrane region" description="Helical" evidence="41">
    <location>
        <begin position="204"/>
        <end position="221"/>
    </location>
</feature>
<evidence type="ECO:0000256" key="16">
    <source>
        <dbReference type="ARBA" id="ARBA00022826"/>
    </source>
</evidence>
<keyword evidence="15" id="KW-0967">Endosome</keyword>
<evidence type="ECO:0000256" key="10">
    <source>
        <dbReference type="ARBA" id="ARBA00022448"/>
    </source>
</evidence>
<evidence type="ECO:0000256" key="4">
    <source>
        <dbReference type="ARBA" id="ARBA00004279"/>
    </source>
</evidence>
<evidence type="ECO:0000256" key="26">
    <source>
        <dbReference type="ARBA" id="ARBA00023303"/>
    </source>
</evidence>
<dbReference type="AlphaFoldDB" id="A0A210PQ69"/>
<evidence type="ECO:0000256" key="22">
    <source>
        <dbReference type="ARBA" id="ARBA00023136"/>
    </source>
</evidence>
<evidence type="ECO:0000256" key="35">
    <source>
        <dbReference type="ARBA" id="ARBA00044691"/>
    </source>
</evidence>
<keyword evidence="23" id="KW-1015">Disulfide bond</keyword>
<feature type="transmembrane region" description="Helical" evidence="41">
    <location>
        <begin position="241"/>
        <end position="259"/>
    </location>
</feature>
<keyword evidence="44" id="KW-1185">Reference proteome</keyword>
<comment type="caution">
    <text evidence="43">The sequence shown here is derived from an EMBL/GenBank/DDBJ whole genome shotgun (WGS) entry which is preliminary data.</text>
</comment>
<keyword evidence="24" id="KW-0325">Glycoprotein</keyword>
<keyword evidence="25" id="KW-0966">Cell projection</keyword>
<evidence type="ECO:0000256" key="17">
    <source>
        <dbReference type="ARBA" id="ARBA00022843"/>
    </source>
</evidence>
<evidence type="ECO:0000256" key="40">
    <source>
        <dbReference type="SAM" id="MobiDB-lite"/>
    </source>
</evidence>
<evidence type="ECO:0000256" key="23">
    <source>
        <dbReference type="ARBA" id="ARBA00023157"/>
    </source>
</evidence>
<evidence type="ECO:0000256" key="32">
    <source>
        <dbReference type="ARBA" id="ARBA00036683"/>
    </source>
</evidence>
<dbReference type="Gene3D" id="1.10.287.70">
    <property type="match status" value="1"/>
</dbReference>
<evidence type="ECO:0000256" key="31">
    <source>
        <dbReference type="ARBA" id="ARBA00036239"/>
    </source>
</evidence>
<dbReference type="PRINTS" id="PR01333">
    <property type="entry name" value="2POREKCHANEL"/>
</dbReference>
<dbReference type="InterPro" id="IPR003280">
    <property type="entry name" value="2pore_dom_K_chnl"/>
</dbReference>
<evidence type="ECO:0000256" key="9">
    <source>
        <dbReference type="ARBA" id="ARBA00016212"/>
    </source>
</evidence>
<evidence type="ECO:0000313" key="43">
    <source>
        <dbReference type="EMBL" id="OWF38645.1"/>
    </source>
</evidence>
<dbReference type="GO" id="GO:0055037">
    <property type="term" value="C:recycling endosome"/>
    <property type="evidence" value="ECO:0007669"/>
    <property type="project" value="UniProtKB-SubCell"/>
</dbReference>
<evidence type="ECO:0000259" key="42">
    <source>
        <dbReference type="Pfam" id="PF07885"/>
    </source>
</evidence>
<evidence type="ECO:0000256" key="12">
    <source>
        <dbReference type="ARBA" id="ARBA00022499"/>
    </source>
</evidence>
<evidence type="ECO:0000256" key="27">
    <source>
        <dbReference type="ARBA" id="ARBA00023329"/>
    </source>
</evidence>
<feature type="transmembrane region" description="Helical" evidence="41">
    <location>
        <begin position="123"/>
        <end position="146"/>
    </location>
</feature>
<feature type="domain" description="Potassium channel" evidence="42">
    <location>
        <begin position="181"/>
        <end position="257"/>
    </location>
</feature>
<dbReference type="GO" id="GO:0015271">
    <property type="term" value="F:outward rectifier potassium channel activity"/>
    <property type="evidence" value="ECO:0007669"/>
    <property type="project" value="TreeGrafter"/>
</dbReference>
<feature type="glycosylation site" description="N-linked (GlcNAc...) asparagine" evidence="38">
    <location>
        <position position="82"/>
    </location>
</feature>
<dbReference type="STRING" id="6573.A0A210PQ69"/>
<evidence type="ECO:0000256" key="6">
    <source>
        <dbReference type="ARBA" id="ARBA00004541"/>
    </source>
</evidence>
<evidence type="ECO:0000256" key="2">
    <source>
        <dbReference type="ARBA" id="ARBA00004172"/>
    </source>
</evidence>
<evidence type="ECO:0000256" key="30">
    <source>
        <dbReference type="ARBA" id="ARBA00034430"/>
    </source>
</evidence>
<evidence type="ECO:0000256" key="37">
    <source>
        <dbReference type="PIRNR" id="PIRNR038061"/>
    </source>
</evidence>
<keyword evidence="13 37" id="KW-0633">Potassium transport</keyword>
<comment type="subunit">
    <text evidence="36">Homodimer; disulfide-linked. Heterodimer with KCNK2; disulfide-linked. In astrocytes, forms mostly heterodimeric potassium channels with KCNK2, with only a minor proportion of functional channels containing homodimeric KCNK1. Interacts with KCNK3 and KCNK9, forming functional heterodimeric channels. Interacts with GNG4. Identified in a complex with PSD and ARF6; interacts only with PSD that is bound to ARF6. Interacts with UBE2I.</text>
</comment>
<evidence type="ECO:0000256" key="19">
    <source>
        <dbReference type="ARBA" id="ARBA00022989"/>
    </source>
</evidence>
<dbReference type="GO" id="GO:0030322">
    <property type="term" value="P:stabilization of membrane potential"/>
    <property type="evidence" value="ECO:0007669"/>
    <property type="project" value="TreeGrafter"/>
</dbReference>
<dbReference type="InterPro" id="IPR003092">
    <property type="entry name" value="2pore_dom_K_chnl_TASK"/>
</dbReference>
<dbReference type="PANTHER" id="PTHR11003">
    <property type="entry name" value="POTASSIUM CHANNEL, SUBFAMILY K"/>
    <property type="match status" value="1"/>
</dbReference>
<comment type="catalytic activity">
    <reaction evidence="31">
        <text>Na(+)(in) = Na(+)(out)</text>
        <dbReference type="Rhea" id="RHEA:34963"/>
        <dbReference type="ChEBI" id="CHEBI:29101"/>
    </reaction>
</comment>
<feature type="domain" description="Potassium channel" evidence="42">
    <location>
        <begin position="87"/>
        <end position="144"/>
    </location>
</feature>
<proteinExistence type="inferred from homology"/>
<evidence type="ECO:0000256" key="18">
    <source>
        <dbReference type="ARBA" id="ARBA00022958"/>
    </source>
</evidence>
<evidence type="ECO:0000256" key="33">
    <source>
        <dbReference type="ARBA" id="ARBA00044635"/>
    </source>
</evidence>
<dbReference type="PRINTS" id="PR01096">
    <property type="entry name" value="TWIK1CHANNEL"/>
</dbReference>
<evidence type="ECO:0000256" key="20">
    <source>
        <dbReference type="ARBA" id="ARBA00023018"/>
    </source>
</evidence>
<dbReference type="GO" id="GO:0097060">
    <property type="term" value="C:synaptic membrane"/>
    <property type="evidence" value="ECO:0007669"/>
    <property type="project" value="UniProtKB-SubCell"/>
</dbReference>
<comment type="catalytic activity">
    <reaction evidence="33">
        <text>Li(+)(in) = Li(+)(out)</text>
        <dbReference type="Rhea" id="RHEA:78551"/>
        <dbReference type="ChEBI" id="CHEBI:49713"/>
    </reaction>
</comment>
<evidence type="ECO:0000256" key="3">
    <source>
        <dbReference type="ARBA" id="ARBA00004221"/>
    </source>
</evidence>
<gene>
    <name evidence="43" type="ORF">KP79_PYT09967</name>
</gene>
<comment type="similarity">
    <text evidence="8 39">Belongs to the two pore domain potassium channel (TC 1.A.1.8) family.</text>
</comment>
<evidence type="ECO:0000256" key="7">
    <source>
        <dbReference type="ARBA" id="ARBA00004651"/>
    </source>
</evidence>
<keyword evidence="22 37" id="KW-0472">Membrane</keyword>
<keyword evidence="19 41" id="KW-1133">Transmembrane helix</keyword>
<evidence type="ECO:0000256" key="38">
    <source>
        <dbReference type="PIRSR" id="PIRSR038061-1"/>
    </source>
</evidence>
<evidence type="ECO:0000256" key="39">
    <source>
        <dbReference type="RuleBase" id="RU003857"/>
    </source>
</evidence>
<evidence type="ECO:0000256" key="13">
    <source>
        <dbReference type="ARBA" id="ARBA00022538"/>
    </source>
</evidence>
<reference evidence="43 44" key="1">
    <citation type="journal article" date="2017" name="Nat. Ecol. Evol.">
        <title>Scallop genome provides insights into evolution of bilaterian karyotype and development.</title>
        <authorList>
            <person name="Wang S."/>
            <person name="Zhang J."/>
            <person name="Jiao W."/>
            <person name="Li J."/>
            <person name="Xun X."/>
            <person name="Sun Y."/>
            <person name="Guo X."/>
            <person name="Huan P."/>
            <person name="Dong B."/>
            <person name="Zhang L."/>
            <person name="Hu X."/>
            <person name="Sun X."/>
            <person name="Wang J."/>
            <person name="Zhao C."/>
            <person name="Wang Y."/>
            <person name="Wang D."/>
            <person name="Huang X."/>
            <person name="Wang R."/>
            <person name="Lv J."/>
            <person name="Li Y."/>
            <person name="Zhang Z."/>
            <person name="Liu B."/>
            <person name="Lu W."/>
            <person name="Hui Y."/>
            <person name="Liang J."/>
            <person name="Zhou Z."/>
            <person name="Hou R."/>
            <person name="Li X."/>
            <person name="Liu Y."/>
            <person name="Li H."/>
            <person name="Ning X."/>
            <person name="Lin Y."/>
            <person name="Zhao L."/>
            <person name="Xing Q."/>
            <person name="Dou J."/>
            <person name="Li Y."/>
            <person name="Mao J."/>
            <person name="Guo H."/>
            <person name="Dou H."/>
            <person name="Li T."/>
            <person name="Mu C."/>
            <person name="Jiang W."/>
            <person name="Fu Q."/>
            <person name="Fu X."/>
            <person name="Miao Y."/>
            <person name="Liu J."/>
            <person name="Yu Q."/>
            <person name="Li R."/>
            <person name="Liao H."/>
            <person name="Li X."/>
            <person name="Kong Y."/>
            <person name="Jiang Z."/>
            <person name="Chourrout D."/>
            <person name="Li R."/>
            <person name="Bao Z."/>
        </authorList>
    </citation>
    <scope>NUCLEOTIDE SEQUENCE [LARGE SCALE GENOMIC DNA]</scope>
    <source>
        <strain evidence="43 44">PY_sf001</strain>
    </source>
</reference>
<dbReference type="InterPro" id="IPR013099">
    <property type="entry name" value="K_chnl_dom"/>
</dbReference>
<evidence type="ECO:0000256" key="25">
    <source>
        <dbReference type="ARBA" id="ARBA00023273"/>
    </source>
</evidence>
<evidence type="ECO:0000256" key="34">
    <source>
        <dbReference type="ARBA" id="ARBA00044657"/>
    </source>
</evidence>
<organism evidence="43 44">
    <name type="scientific">Mizuhopecten yessoensis</name>
    <name type="common">Japanese scallop</name>
    <name type="synonym">Patinopecten yessoensis</name>
    <dbReference type="NCBI Taxonomy" id="6573"/>
    <lineage>
        <taxon>Eukaryota</taxon>
        <taxon>Metazoa</taxon>
        <taxon>Spiralia</taxon>
        <taxon>Lophotrochozoa</taxon>
        <taxon>Mollusca</taxon>
        <taxon>Bivalvia</taxon>
        <taxon>Autobranchia</taxon>
        <taxon>Pteriomorphia</taxon>
        <taxon>Pectinida</taxon>
        <taxon>Pectinoidea</taxon>
        <taxon>Pectinidae</taxon>
        <taxon>Mizuhopecten</taxon>
    </lineage>
</organism>
<evidence type="ECO:0000256" key="28">
    <source>
        <dbReference type="ARBA" id="ARBA00024167"/>
    </source>
</evidence>
<keyword evidence="16 37" id="KW-0631">Potassium channel</keyword>
<keyword evidence="18 37" id="KW-0630">Potassium</keyword>
<keyword evidence="26 39" id="KW-0407">Ion channel</keyword>
<evidence type="ECO:0000256" key="1">
    <source>
        <dbReference type="ARBA" id="ARBA00000309"/>
    </source>
</evidence>
<evidence type="ECO:0000256" key="36">
    <source>
        <dbReference type="ARBA" id="ARBA00046361"/>
    </source>
</evidence>
<comment type="subcellular location">
    <subcellularLocation>
        <location evidence="3">Apical cell membrane</location>
    </subcellularLocation>
    <subcellularLocation>
        <location evidence="7">Cell membrane</location>
        <topology evidence="7">Multi-pass membrane protein</topology>
    </subcellularLocation>
    <subcellularLocation>
        <location evidence="4">Cell projection</location>
        <location evidence="4">Dendrite</location>
    </subcellularLocation>
    <subcellularLocation>
        <location evidence="6">Cytoplasmic vesicle</location>
    </subcellularLocation>
    <subcellularLocation>
        <location evidence="5">Perikaryon</location>
    </subcellularLocation>
    <subcellularLocation>
        <location evidence="2">Recycling endosome</location>
    </subcellularLocation>
    <subcellularLocation>
        <location evidence="29">Synaptic cell membrane</location>
    </subcellularLocation>
</comment>
<dbReference type="InterPro" id="IPR001779">
    <property type="entry name" value="2pore_dom_K_chnl_TWIK1"/>
</dbReference>
<comment type="catalytic activity">
    <reaction evidence="30">
        <text>K(+)(in) = K(+)(out)</text>
        <dbReference type="Rhea" id="RHEA:29463"/>
        <dbReference type="ChEBI" id="CHEBI:29103"/>
    </reaction>
</comment>
<keyword evidence="12" id="KW-1017">Isopeptide bond</keyword>
<evidence type="ECO:0000256" key="15">
    <source>
        <dbReference type="ARBA" id="ARBA00022753"/>
    </source>
</evidence>
<keyword evidence="17" id="KW-0832">Ubl conjugation</keyword>
<dbReference type="PRINTS" id="PR01586">
    <property type="entry name" value="TWIKCHANNEL"/>
</dbReference>
<dbReference type="Proteomes" id="UP000242188">
    <property type="component" value="Unassembled WGS sequence"/>
</dbReference>
<evidence type="ECO:0000256" key="21">
    <source>
        <dbReference type="ARBA" id="ARBA00023065"/>
    </source>
</evidence>
<dbReference type="GO" id="GO:0016324">
    <property type="term" value="C:apical plasma membrane"/>
    <property type="evidence" value="ECO:0007669"/>
    <property type="project" value="UniProtKB-SubCell"/>
</dbReference>
<evidence type="ECO:0000256" key="5">
    <source>
        <dbReference type="ARBA" id="ARBA00004484"/>
    </source>
</evidence>
<keyword evidence="10 37" id="KW-0813">Transport</keyword>
<comment type="catalytic activity">
    <reaction evidence="34">
        <text>Rb(+)(in) = Rb(+)(out)</text>
        <dbReference type="Rhea" id="RHEA:78547"/>
        <dbReference type="ChEBI" id="CHEBI:49847"/>
    </reaction>
</comment>
<feature type="transmembrane region" description="Helical" evidence="41">
    <location>
        <begin position="166"/>
        <end position="192"/>
    </location>
</feature>
<keyword evidence="20" id="KW-0770">Synapse</keyword>
<dbReference type="PIRSF" id="PIRSF038061">
    <property type="entry name" value="K_channel_subfamily_K_type"/>
    <property type="match status" value="1"/>
</dbReference>
<accession>A0A210PQ69</accession>
<comment type="catalytic activity">
    <reaction evidence="35">
        <text>Cs(+)(in) = Cs(+)(out)</text>
        <dbReference type="Rhea" id="RHEA:78555"/>
        <dbReference type="ChEBI" id="CHEBI:49547"/>
    </reaction>
</comment>
<evidence type="ECO:0000256" key="11">
    <source>
        <dbReference type="ARBA" id="ARBA00022475"/>
    </source>
</evidence>
<dbReference type="PANTHER" id="PTHR11003:SF249">
    <property type="entry name" value="TWO PORE POTASSIUM CHANNEL PROTEIN SUP-9"/>
    <property type="match status" value="1"/>
</dbReference>
<evidence type="ECO:0000313" key="44">
    <source>
        <dbReference type="Proteomes" id="UP000242188"/>
    </source>
</evidence>
<comment type="catalytic activity">
    <reaction evidence="28">
        <text>chloride(in) = chloride(out)</text>
        <dbReference type="Rhea" id="RHEA:29823"/>
        <dbReference type="ChEBI" id="CHEBI:17996"/>
    </reaction>
</comment>
<dbReference type="GO" id="GO:0043204">
    <property type="term" value="C:perikaryon"/>
    <property type="evidence" value="ECO:0007669"/>
    <property type="project" value="UniProtKB-SubCell"/>
</dbReference>
<sequence>MKLRKSNVRLLALSAFYALYLVIGASIFSAIEGPKERDLVKELLDLRIQFLNKNKCVTDKQLEDLIEAIVRATNKGVSATKNVTMSEPNWTFGQAIFFSGTVLTTIGYGRVAPLSDAGKGFCILYALIGIPLTLIIFSAVVERLMIPTKIFLYFLFRKLGHLYKVFHIQVLHLVIMISLVLVFFFIVPAGIYAALEPTWNFLDAFYYCFISMTTIGLGDYIPGDNPDQHLRALYKVGTTVYLFLGLLVMMLVLAVLYDIPELNLGFHFYLRSDGQDEERTTLRSSMDGAGGPKYSKQVDDDQHPQPVIPPRPPIMKEDSTTQQTQ</sequence>
<keyword evidence="27" id="KW-0968">Cytoplasmic vesicle</keyword>
<dbReference type="Pfam" id="PF07885">
    <property type="entry name" value="Ion_trans_2"/>
    <property type="match status" value="2"/>
</dbReference>
<evidence type="ECO:0000256" key="14">
    <source>
        <dbReference type="ARBA" id="ARBA00022692"/>
    </source>
</evidence>
<dbReference type="InterPro" id="IPR005408">
    <property type="entry name" value="2pore_dom_K_chnl_TWIK"/>
</dbReference>
<evidence type="ECO:0000256" key="24">
    <source>
        <dbReference type="ARBA" id="ARBA00023180"/>
    </source>
</evidence>